<keyword evidence="5 13" id="KW-0808">Transferase</keyword>
<evidence type="ECO:0000256" key="13">
    <source>
        <dbReference type="RuleBase" id="RU003960"/>
    </source>
</evidence>
<dbReference type="PROSITE" id="PS00840">
    <property type="entry name" value="SUMT_2"/>
    <property type="match status" value="1"/>
</dbReference>
<dbReference type="Pfam" id="PF00590">
    <property type="entry name" value="TP_methylase"/>
    <property type="match status" value="1"/>
</dbReference>
<evidence type="ECO:0000256" key="1">
    <source>
        <dbReference type="ARBA" id="ARBA00005879"/>
    </source>
</evidence>
<reference evidence="16" key="1">
    <citation type="submission" date="2016-10" db="EMBL/GenBank/DDBJ databases">
        <authorList>
            <person name="Varghese N."/>
            <person name="Submissions S."/>
        </authorList>
    </citation>
    <scope>NUCLEOTIDE SEQUENCE [LARGE SCALE GENOMIC DNA]</scope>
    <source>
        <strain evidence="16">CGMCC 1.9150</strain>
    </source>
</reference>
<evidence type="ECO:0000256" key="12">
    <source>
        <dbReference type="ARBA" id="ARBA00060548"/>
    </source>
</evidence>
<keyword evidence="4 13" id="KW-0489">Methyltransferase</keyword>
<dbReference type="GO" id="GO:0032259">
    <property type="term" value="P:methylation"/>
    <property type="evidence" value="ECO:0007669"/>
    <property type="project" value="UniProtKB-KW"/>
</dbReference>
<dbReference type="GO" id="GO:0016829">
    <property type="term" value="F:lyase activity"/>
    <property type="evidence" value="ECO:0007669"/>
    <property type="project" value="UniProtKB-KW"/>
</dbReference>
<evidence type="ECO:0000256" key="4">
    <source>
        <dbReference type="ARBA" id="ARBA00022603"/>
    </source>
</evidence>
<dbReference type="PANTHER" id="PTHR45790:SF1">
    <property type="entry name" value="SIROHEME SYNTHASE"/>
    <property type="match status" value="1"/>
</dbReference>
<dbReference type="FunFam" id="3.40.1010.10:FF:000001">
    <property type="entry name" value="Siroheme synthase"/>
    <property type="match status" value="1"/>
</dbReference>
<evidence type="ECO:0000256" key="6">
    <source>
        <dbReference type="ARBA" id="ARBA00022691"/>
    </source>
</evidence>
<dbReference type="InterPro" id="IPR035996">
    <property type="entry name" value="4pyrrol_Methylase_sf"/>
</dbReference>
<dbReference type="GO" id="GO:0016491">
    <property type="term" value="F:oxidoreductase activity"/>
    <property type="evidence" value="ECO:0007669"/>
    <property type="project" value="UniProtKB-KW"/>
</dbReference>
<evidence type="ECO:0000256" key="11">
    <source>
        <dbReference type="ARBA" id="ARBA00025705"/>
    </source>
</evidence>
<dbReference type="OrthoDB" id="9815856at2"/>
<sequence>MQVGDQHDGDPLDSGVRLPIGSSFPPGGVSLVGAGPGDPELLTIKALRRLQAAEVILHDRLVSDEILALASPQASRFYVGKERSRHSVPQDGINQALVDWARAGKRVVRLKGGDPFIFGRGGEELETLVAAGIEVEVIPGITAASGCAAYAGIPLTHRDHAQSVRFVTGHLRDGNSDLDWPTLASPGQTLVFYMGLGSLALIGEQLQCHGLPAETPVALIEQGTTARQHVHIGTLKRLPTTGEVVTIRPPTLIIVGSVVSLHHRLAWFDQGLATSSGWLRGKHPAPSTTDHGA</sequence>
<name>A0A1H7HD53_9GAMM</name>
<dbReference type="CDD" id="cd11642">
    <property type="entry name" value="SUMT"/>
    <property type="match status" value="1"/>
</dbReference>
<gene>
    <name evidence="15" type="ORF">SAMN04488129_102154</name>
</gene>
<organism evidence="15 16">
    <name type="scientific">Halomonas daqiaonensis</name>
    <dbReference type="NCBI Taxonomy" id="650850"/>
    <lineage>
        <taxon>Bacteria</taxon>
        <taxon>Pseudomonadati</taxon>
        <taxon>Pseudomonadota</taxon>
        <taxon>Gammaproteobacteria</taxon>
        <taxon>Oceanospirillales</taxon>
        <taxon>Halomonadaceae</taxon>
        <taxon>Halomonas</taxon>
    </lineage>
</organism>
<evidence type="ECO:0000256" key="9">
    <source>
        <dbReference type="ARBA" id="ARBA00023244"/>
    </source>
</evidence>
<dbReference type="PANTHER" id="PTHR45790">
    <property type="entry name" value="SIROHEME SYNTHASE-RELATED"/>
    <property type="match status" value="1"/>
</dbReference>
<dbReference type="InterPro" id="IPR014776">
    <property type="entry name" value="4pyrrole_Mease_sub2"/>
</dbReference>
<dbReference type="STRING" id="650850.SAMN04488129_102154"/>
<feature type="domain" description="Tetrapyrrole methylase" evidence="14">
    <location>
        <begin position="29"/>
        <end position="238"/>
    </location>
</feature>
<comment type="pathway">
    <text evidence="12">Cofactor biosynthesis; adenosylcobalamin biosynthesis; precorrin-2 from uroporphyrinogen III: step 1/1.</text>
</comment>
<evidence type="ECO:0000259" key="14">
    <source>
        <dbReference type="Pfam" id="PF00590"/>
    </source>
</evidence>
<keyword evidence="16" id="KW-1185">Reference proteome</keyword>
<dbReference type="InterPro" id="IPR014777">
    <property type="entry name" value="4pyrrole_Mease_sub1"/>
</dbReference>
<evidence type="ECO:0000256" key="5">
    <source>
        <dbReference type="ARBA" id="ARBA00022679"/>
    </source>
</evidence>
<comment type="pathway">
    <text evidence="11">Porphyrin-containing compound metabolism; siroheme biosynthesis; precorrin-2 from uroporphyrinogen III: step 1/1.</text>
</comment>
<dbReference type="EMBL" id="FOBC01000002">
    <property type="protein sequence ID" value="SEK46135.1"/>
    <property type="molecule type" value="Genomic_DNA"/>
</dbReference>
<evidence type="ECO:0000256" key="8">
    <source>
        <dbReference type="ARBA" id="ARBA00023239"/>
    </source>
</evidence>
<dbReference type="RefSeq" id="WP_089710120.1">
    <property type="nucleotide sequence ID" value="NZ_FOBC01000002.1"/>
</dbReference>
<dbReference type="SUPFAM" id="SSF53790">
    <property type="entry name" value="Tetrapyrrole methylase"/>
    <property type="match status" value="1"/>
</dbReference>
<evidence type="ECO:0000256" key="3">
    <source>
        <dbReference type="ARBA" id="ARBA00022573"/>
    </source>
</evidence>
<keyword evidence="6" id="KW-0949">S-adenosyl-L-methionine</keyword>
<dbReference type="FunFam" id="3.30.950.10:FF:000001">
    <property type="entry name" value="Siroheme synthase"/>
    <property type="match status" value="1"/>
</dbReference>
<protein>
    <recommendedName>
        <fullName evidence="2">uroporphyrinogen-III C-methyltransferase</fullName>
        <ecNumber evidence="2">2.1.1.107</ecNumber>
    </recommendedName>
</protein>
<evidence type="ECO:0000256" key="2">
    <source>
        <dbReference type="ARBA" id="ARBA00012162"/>
    </source>
</evidence>
<dbReference type="GO" id="GO:0009236">
    <property type="term" value="P:cobalamin biosynthetic process"/>
    <property type="evidence" value="ECO:0007669"/>
    <property type="project" value="UniProtKB-KW"/>
</dbReference>
<dbReference type="Gene3D" id="3.30.950.10">
    <property type="entry name" value="Methyltransferase, Cobalt-precorrin-4 Transmethylase, Domain 2"/>
    <property type="match status" value="1"/>
</dbReference>
<dbReference type="InterPro" id="IPR050161">
    <property type="entry name" value="Siro_Cobalamin_biosynth"/>
</dbReference>
<dbReference type="GO" id="GO:0019354">
    <property type="term" value="P:siroheme biosynthetic process"/>
    <property type="evidence" value="ECO:0007669"/>
    <property type="project" value="UniProtKB-UniPathway"/>
</dbReference>
<keyword evidence="7" id="KW-0560">Oxidoreductase</keyword>
<dbReference type="NCBIfam" id="TIGR01469">
    <property type="entry name" value="cobA_cysG_Cterm"/>
    <property type="match status" value="1"/>
</dbReference>
<accession>A0A1H7HD53</accession>
<dbReference type="InterPro" id="IPR003043">
    <property type="entry name" value="Uropor_MeTrfase_CS"/>
</dbReference>
<dbReference type="InterPro" id="IPR000878">
    <property type="entry name" value="4pyrrol_Mease"/>
</dbReference>
<dbReference type="NCBIfam" id="NF004790">
    <property type="entry name" value="PRK06136.1"/>
    <property type="match status" value="1"/>
</dbReference>
<evidence type="ECO:0000313" key="16">
    <source>
        <dbReference type="Proteomes" id="UP000198807"/>
    </source>
</evidence>
<evidence type="ECO:0000256" key="10">
    <source>
        <dbReference type="ARBA" id="ARBA00023268"/>
    </source>
</evidence>
<evidence type="ECO:0000313" key="15">
    <source>
        <dbReference type="EMBL" id="SEK46135.1"/>
    </source>
</evidence>
<proteinExistence type="inferred from homology"/>
<keyword evidence="8" id="KW-0456">Lyase</keyword>
<evidence type="ECO:0000256" key="7">
    <source>
        <dbReference type="ARBA" id="ARBA00023002"/>
    </source>
</evidence>
<dbReference type="Gene3D" id="3.40.1010.10">
    <property type="entry name" value="Cobalt-precorrin-4 Transmethylase, Domain 1"/>
    <property type="match status" value="1"/>
</dbReference>
<dbReference type="InterPro" id="IPR006366">
    <property type="entry name" value="CobA/CysG_C"/>
</dbReference>
<dbReference type="AlphaFoldDB" id="A0A1H7HD53"/>
<dbReference type="PROSITE" id="PS00839">
    <property type="entry name" value="SUMT_1"/>
    <property type="match status" value="1"/>
</dbReference>
<dbReference type="Proteomes" id="UP000198807">
    <property type="component" value="Unassembled WGS sequence"/>
</dbReference>
<dbReference type="GO" id="GO:0004851">
    <property type="term" value="F:uroporphyrin-III C-methyltransferase activity"/>
    <property type="evidence" value="ECO:0007669"/>
    <property type="project" value="UniProtKB-EC"/>
</dbReference>
<keyword evidence="10" id="KW-0511">Multifunctional enzyme</keyword>
<keyword evidence="3" id="KW-0169">Cobalamin biosynthesis</keyword>
<comment type="similarity">
    <text evidence="1 13">Belongs to the precorrin methyltransferase family.</text>
</comment>
<dbReference type="UniPathway" id="UPA00262">
    <property type="reaction ID" value="UER00211"/>
</dbReference>
<keyword evidence="9" id="KW-0627">Porphyrin biosynthesis</keyword>
<dbReference type="EC" id="2.1.1.107" evidence="2"/>